<sequence length="215" mass="22389">MLFIVLPSVLGLATAAIRPGCYLGDFICQVFIGYDGAACDHENNVCLTNYGSSMIPCATTEASPVSTTEASPVSTTEASPVKTSAGITTSTDGMANFTTTVPPVGGADSIDDENAADMPYCDDFCIGLNSGKSYCKSWLIEPVCHGGDQSCGPASCIPNDTHAVESASCDNYCIKQNPTLAEDEVSYCKWWLSAPVCFNGDQPCPPSVCGSGESD</sequence>
<evidence type="ECO:0000313" key="3">
    <source>
        <dbReference type="Proteomes" id="UP000591131"/>
    </source>
</evidence>
<feature type="chain" id="PRO_5029517470" evidence="1">
    <location>
        <begin position="16"/>
        <end position="215"/>
    </location>
</feature>
<accession>A0A7J6L3S7</accession>
<feature type="signal peptide" evidence="1">
    <location>
        <begin position="1"/>
        <end position="15"/>
    </location>
</feature>
<dbReference type="Proteomes" id="UP000591131">
    <property type="component" value="Unassembled WGS sequence"/>
</dbReference>
<gene>
    <name evidence="2" type="ORF">FOL47_010317</name>
</gene>
<evidence type="ECO:0000313" key="2">
    <source>
        <dbReference type="EMBL" id="KAF4653752.1"/>
    </source>
</evidence>
<protein>
    <submittedName>
        <fullName evidence="2">Uncharacterized protein</fullName>
    </submittedName>
</protein>
<organism evidence="2 3">
    <name type="scientific">Perkinsus chesapeaki</name>
    <name type="common">Clam parasite</name>
    <name type="synonym">Perkinsus andrewsi</name>
    <dbReference type="NCBI Taxonomy" id="330153"/>
    <lineage>
        <taxon>Eukaryota</taxon>
        <taxon>Sar</taxon>
        <taxon>Alveolata</taxon>
        <taxon>Perkinsozoa</taxon>
        <taxon>Perkinsea</taxon>
        <taxon>Perkinsida</taxon>
        <taxon>Perkinsidae</taxon>
        <taxon>Perkinsus</taxon>
    </lineage>
</organism>
<keyword evidence="1" id="KW-0732">Signal</keyword>
<dbReference type="AlphaFoldDB" id="A0A7J6L3S7"/>
<reference evidence="2 3" key="1">
    <citation type="submission" date="2020-04" db="EMBL/GenBank/DDBJ databases">
        <title>Perkinsus chesapeaki whole genome sequence.</title>
        <authorList>
            <person name="Bogema D.R."/>
        </authorList>
    </citation>
    <scope>NUCLEOTIDE SEQUENCE [LARGE SCALE GENOMIC DNA]</scope>
    <source>
        <strain evidence="2">ATCC PRA-425</strain>
    </source>
</reference>
<name>A0A7J6L3S7_PERCH</name>
<dbReference type="EMBL" id="JAAPAO010000791">
    <property type="protein sequence ID" value="KAF4653752.1"/>
    <property type="molecule type" value="Genomic_DNA"/>
</dbReference>
<proteinExistence type="predicted"/>
<dbReference type="OrthoDB" id="447592at2759"/>
<comment type="caution">
    <text evidence="2">The sequence shown here is derived from an EMBL/GenBank/DDBJ whole genome shotgun (WGS) entry which is preliminary data.</text>
</comment>
<keyword evidence="3" id="KW-1185">Reference proteome</keyword>
<evidence type="ECO:0000256" key="1">
    <source>
        <dbReference type="SAM" id="SignalP"/>
    </source>
</evidence>